<sequence length="227" mass="26236">MKRFAMGYEYFARIIMMILIVHIAVIVHTLLGLVVCGFFPSLAASNTTYRTWLLEVEDRSWTVKHTWTVFHRAWKQELGPANAFGWPQFAVWALLIWEYWLTMTNNMGTFGIVVSGVLLVLNLLYGLFVFMSWAVRSNFDEGFVWVLRTSLTMVIARPLCSLMVFVLFLITVWAYYTWPGLMAAFGVSVPVFATMMAVYSWGRLPGMDVHEIEPTERDQRRHDEGRA</sequence>
<dbReference type="EMBL" id="JGZE01000004">
    <property type="protein sequence ID" value="KFI78192.1"/>
    <property type="molecule type" value="Genomic_DNA"/>
</dbReference>
<evidence type="ECO:0000313" key="2">
    <source>
        <dbReference type="EMBL" id="KFI78192.1"/>
    </source>
</evidence>
<dbReference type="InterPro" id="IPR006938">
    <property type="entry name" value="DUF624"/>
</dbReference>
<feature type="transmembrane region" description="Helical" evidence="1">
    <location>
        <begin position="183"/>
        <end position="201"/>
    </location>
</feature>
<dbReference type="RefSeq" id="WP_033513062.1">
    <property type="nucleotide sequence ID" value="NZ_JDUO01000009.1"/>
</dbReference>
<accession>A0A087C4J2</accession>
<evidence type="ECO:0000256" key="1">
    <source>
        <dbReference type="SAM" id="Phobius"/>
    </source>
</evidence>
<name>A0A087C4J2_9BIFI</name>
<comment type="caution">
    <text evidence="2">The sequence shown here is derived from an EMBL/GenBank/DDBJ whole genome shotgun (WGS) entry which is preliminary data.</text>
</comment>
<keyword evidence="1" id="KW-1133">Transmembrane helix</keyword>
<keyword evidence="3" id="KW-1185">Reference proteome</keyword>
<keyword evidence="1" id="KW-0472">Membrane</keyword>
<dbReference type="AlphaFoldDB" id="A0A087C4J2"/>
<reference evidence="2 3" key="1">
    <citation type="submission" date="2014-03" db="EMBL/GenBank/DDBJ databases">
        <title>Genomics of Bifidobacteria.</title>
        <authorList>
            <person name="Ventura M."/>
            <person name="Milani C."/>
            <person name="Lugli G.A."/>
        </authorList>
    </citation>
    <scope>NUCLEOTIDE SEQUENCE [LARGE SCALE GENOMIC DNA]</scope>
    <source>
        <strain evidence="2 3">DSM 21395</strain>
    </source>
</reference>
<feature type="transmembrane region" description="Helical" evidence="1">
    <location>
        <begin position="83"/>
        <end position="100"/>
    </location>
</feature>
<dbReference type="eggNOG" id="COG5578">
    <property type="taxonomic scope" value="Bacteria"/>
</dbReference>
<dbReference type="OrthoDB" id="3236392at2"/>
<dbReference type="Proteomes" id="UP000029082">
    <property type="component" value="Unassembled WGS sequence"/>
</dbReference>
<keyword evidence="1" id="KW-0812">Transmembrane</keyword>
<feature type="transmembrane region" description="Helical" evidence="1">
    <location>
        <begin position="12"/>
        <end position="40"/>
    </location>
</feature>
<feature type="transmembrane region" description="Helical" evidence="1">
    <location>
        <begin position="155"/>
        <end position="176"/>
    </location>
</feature>
<dbReference type="GeneID" id="93094807"/>
<protein>
    <submittedName>
        <fullName evidence="2">Drug resistance transporter, EmrB/QacA subfamily</fullName>
    </submittedName>
</protein>
<dbReference type="STRING" id="1437603.GCA_000771525_01799"/>
<organism evidence="2 3">
    <name type="scientific">Bifidobacterium mongoliense DSM 21395</name>
    <dbReference type="NCBI Taxonomy" id="1437603"/>
    <lineage>
        <taxon>Bacteria</taxon>
        <taxon>Bacillati</taxon>
        <taxon>Actinomycetota</taxon>
        <taxon>Actinomycetes</taxon>
        <taxon>Bifidobacteriales</taxon>
        <taxon>Bifidobacteriaceae</taxon>
        <taxon>Bifidobacterium</taxon>
    </lineage>
</organism>
<dbReference type="Pfam" id="PF04854">
    <property type="entry name" value="DUF624"/>
    <property type="match status" value="1"/>
</dbReference>
<evidence type="ECO:0000313" key="3">
    <source>
        <dbReference type="Proteomes" id="UP000029082"/>
    </source>
</evidence>
<proteinExistence type="predicted"/>
<feature type="transmembrane region" description="Helical" evidence="1">
    <location>
        <begin position="112"/>
        <end position="135"/>
    </location>
</feature>
<gene>
    <name evidence="2" type="ORF">BMON_1456</name>
</gene>